<dbReference type="PROSITE" id="PS52004">
    <property type="entry name" value="KS3_2"/>
    <property type="match status" value="1"/>
</dbReference>
<dbReference type="InterPro" id="IPR020841">
    <property type="entry name" value="PKS_Beta-ketoAc_synthase_dom"/>
</dbReference>
<comment type="caution">
    <text evidence="7">The sequence shown here is derived from an EMBL/GenBank/DDBJ whole genome shotgun (WGS) entry which is preliminary data.</text>
</comment>
<keyword evidence="2 4" id="KW-0808">Transferase</keyword>
<evidence type="ECO:0000256" key="5">
    <source>
        <dbReference type="SAM" id="MobiDB-lite"/>
    </source>
</evidence>
<gene>
    <name evidence="7" type="ORF">ITI46_05335</name>
</gene>
<dbReference type="GO" id="GO:0016787">
    <property type="term" value="F:hydrolase activity"/>
    <property type="evidence" value="ECO:0007669"/>
    <property type="project" value="UniProtKB-KW"/>
</dbReference>
<dbReference type="Gene3D" id="3.40.50.1820">
    <property type="entry name" value="alpha/beta hydrolase"/>
    <property type="match status" value="1"/>
</dbReference>
<feature type="domain" description="Ketosynthase family 3 (KS3)" evidence="6">
    <location>
        <begin position="1"/>
        <end position="418"/>
    </location>
</feature>
<proteinExistence type="inferred from homology"/>
<dbReference type="InterPro" id="IPR014031">
    <property type="entry name" value="Ketoacyl_synth_C"/>
</dbReference>
<accession>A0ABS3X708</accession>
<dbReference type="PANTHER" id="PTHR11712">
    <property type="entry name" value="POLYKETIDE SYNTHASE-RELATED"/>
    <property type="match status" value="1"/>
</dbReference>
<evidence type="ECO:0000256" key="1">
    <source>
        <dbReference type="ARBA" id="ARBA00008467"/>
    </source>
</evidence>
<evidence type="ECO:0000313" key="8">
    <source>
        <dbReference type="Proteomes" id="UP001519064"/>
    </source>
</evidence>
<sequence length="722" mass="75745">MRRVAVTGIGILAPSGSSPEEFWRNNAAGRSWLKHEPLLEALGLKSRAVAPIEDFDLRRHHTPQDAAELSGLSRFVQLTVTAGLLACQDARLQEGGFAPERAGTVLSSAIGGTPEFQVAYEEQSDNGTRPLRAFPEEHRFYDAVFLNYPPSWLARRFGLRGPSGTLTTGCTAGLDALGLAFEQIRQGELDIVVAGAGEAPLSGLAYSTLDVIGSLSVAEGPPETASRPFDATRAGFVLGEGAASLVLEDYGHAVARGARIHAEVLGFASSNNAYHMSDLAADGESMTVVIEGALRDAGIEGSEIDYVNAHGSSTPQNDVFETQALKRALGEDHARRTPVSSTKSMIGHSLSSASMVGAIAAMGALRHSVVPPTVHYESPDPDCDLDYVPGRARVHDTRTALVSASGFGGIHSCAVLRRVGEPDRGWWRSLGKGTVDVPAGSEDSPGTDTPGTAVPDTDTAGGARVLRGGGGGDAGPVTLFLHGFGGTAAHWEPVLRRLGPGVRGLAVDLPGHGDNSLPVDTPRELVHSYLLDVVERATGAREFALAGHSLGGLLALDLAAAHPGRVRQVAVVGSAARVRLHPTLAAQVTEGAVDETFLAGALRHPDPQAAARRLLVDGFRKLRLPRADAEVWGVRNLDLTERLAGLPVPVLSVIAACDRVVSPRRSRALAQLPPHAASVVLPDADHYALLENPARVHAALAQRLRPIPAGTRAPHVEAAHAS</sequence>
<dbReference type="RefSeq" id="WP_209238215.1">
    <property type="nucleotide sequence ID" value="NZ_JADKMA010000016.1"/>
</dbReference>
<comment type="similarity">
    <text evidence="1 4">Belongs to the thiolase-like superfamily. Beta-ketoacyl-ACP synthases family.</text>
</comment>
<keyword evidence="8" id="KW-1185">Reference proteome</keyword>
<keyword evidence="7" id="KW-0378">Hydrolase</keyword>
<organism evidence="7 8">
    <name type="scientific">Streptomyces oryzae</name>
    <dbReference type="NCBI Taxonomy" id="1434886"/>
    <lineage>
        <taxon>Bacteria</taxon>
        <taxon>Bacillati</taxon>
        <taxon>Actinomycetota</taxon>
        <taxon>Actinomycetes</taxon>
        <taxon>Kitasatosporales</taxon>
        <taxon>Streptomycetaceae</taxon>
        <taxon>Streptomyces</taxon>
    </lineage>
</organism>
<reference evidence="7 8" key="1">
    <citation type="submission" date="2020-11" db="EMBL/GenBank/DDBJ databases">
        <title>Streptomyces spirodelae sp. nov., isolated from duckweed.</title>
        <authorList>
            <person name="Saimee Y."/>
            <person name="Duangmal K."/>
        </authorList>
    </citation>
    <scope>NUCLEOTIDE SEQUENCE [LARGE SCALE GENOMIC DNA]</scope>
    <source>
        <strain evidence="7 8">S16-07</strain>
    </source>
</reference>
<dbReference type="Pfam" id="PF12697">
    <property type="entry name" value="Abhydrolase_6"/>
    <property type="match status" value="1"/>
</dbReference>
<keyword evidence="3" id="KW-0012">Acyltransferase</keyword>
<dbReference type="SUPFAM" id="SSF53901">
    <property type="entry name" value="Thiolase-like"/>
    <property type="match status" value="2"/>
</dbReference>
<dbReference type="Pfam" id="PF02801">
    <property type="entry name" value="Ketoacyl-synt_C"/>
    <property type="match status" value="1"/>
</dbReference>
<name>A0ABS3X708_9ACTN</name>
<feature type="region of interest" description="Disordered" evidence="5">
    <location>
        <begin position="430"/>
        <end position="468"/>
    </location>
</feature>
<evidence type="ECO:0000259" key="6">
    <source>
        <dbReference type="PROSITE" id="PS52004"/>
    </source>
</evidence>
<dbReference type="PROSITE" id="PS00606">
    <property type="entry name" value="KS3_1"/>
    <property type="match status" value="1"/>
</dbReference>
<evidence type="ECO:0000256" key="2">
    <source>
        <dbReference type="ARBA" id="ARBA00022679"/>
    </source>
</evidence>
<dbReference type="Pfam" id="PF00109">
    <property type="entry name" value="ketoacyl-synt"/>
    <property type="match status" value="1"/>
</dbReference>
<dbReference type="SUPFAM" id="SSF53474">
    <property type="entry name" value="alpha/beta-Hydrolases"/>
    <property type="match status" value="1"/>
</dbReference>
<dbReference type="EMBL" id="JADKMA010000016">
    <property type="protein sequence ID" value="MBO8191118.1"/>
    <property type="molecule type" value="Genomic_DNA"/>
</dbReference>
<dbReference type="InterPro" id="IPR016039">
    <property type="entry name" value="Thiolase-like"/>
</dbReference>
<evidence type="ECO:0000313" key="7">
    <source>
        <dbReference type="EMBL" id="MBO8191118.1"/>
    </source>
</evidence>
<dbReference type="InterPro" id="IPR000794">
    <property type="entry name" value="Beta-ketoacyl_synthase"/>
</dbReference>
<dbReference type="Proteomes" id="UP001519064">
    <property type="component" value="Unassembled WGS sequence"/>
</dbReference>
<dbReference type="CDD" id="cd00834">
    <property type="entry name" value="KAS_I_II"/>
    <property type="match status" value="1"/>
</dbReference>
<dbReference type="SMART" id="SM00825">
    <property type="entry name" value="PKS_KS"/>
    <property type="match status" value="1"/>
</dbReference>
<dbReference type="InterPro" id="IPR014030">
    <property type="entry name" value="Ketoacyl_synth_N"/>
</dbReference>
<dbReference type="Gene3D" id="3.40.47.10">
    <property type="match status" value="2"/>
</dbReference>
<dbReference type="InterPro" id="IPR018201">
    <property type="entry name" value="Ketoacyl_synth_AS"/>
</dbReference>
<dbReference type="PRINTS" id="PR00111">
    <property type="entry name" value="ABHYDROLASE"/>
</dbReference>
<dbReference type="PANTHER" id="PTHR11712:SF336">
    <property type="entry name" value="3-OXOACYL-[ACYL-CARRIER-PROTEIN] SYNTHASE, MITOCHONDRIAL"/>
    <property type="match status" value="1"/>
</dbReference>
<dbReference type="InterPro" id="IPR029058">
    <property type="entry name" value="AB_hydrolase_fold"/>
</dbReference>
<protein>
    <submittedName>
        <fullName evidence="7">Alpha/beta fold hydrolase</fullName>
    </submittedName>
</protein>
<evidence type="ECO:0000256" key="4">
    <source>
        <dbReference type="RuleBase" id="RU003694"/>
    </source>
</evidence>
<dbReference type="InterPro" id="IPR000073">
    <property type="entry name" value="AB_hydrolase_1"/>
</dbReference>
<evidence type="ECO:0000256" key="3">
    <source>
        <dbReference type="ARBA" id="ARBA00023315"/>
    </source>
</evidence>